<dbReference type="Proteomes" id="UP000007879">
    <property type="component" value="Unassembled WGS sequence"/>
</dbReference>
<proteinExistence type="predicted"/>
<feature type="region of interest" description="Disordered" evidence="1">
    <location>
        <begin position="186"/>
        <end position="210"/>
    </location>
</feature>
<evidence type="ECO:0000313" key="3">
    <source>
        <dbReference type="Proteomes" id="UP000007879"/>
    </source>
</evidence>
<evidence type="ECO:0000256" key="1">
    <source>
        <dbReference type="SAM" id="MobiDB-lite"/>
    </source>
</evidence>
<reference evidence="3" key="1">
    <citation type="journal article" date="2010" name="Nature">
        <title>The Amphimedon queenslandica genome and the evolution of animal complexity.</title>
        <authorList>
            <person name="Srivastava M."/>
            <person name="Simakov O."/>
            <person name="Chapman J."/>
            <person name="Fahey B."/>
            <person name="Gauthier M.E."/>
            <person name="Mitros T."/>
            <person name="Richards G.S."/>
            <person name="Conaco C."/>
            <person name="Dacre M."/>
            <person name="Hellsten U."/>
            <person name="Larroux C."/>
            <person name="Putnam N.H."/>
            <person name="Stanke M."/>
            <person name="Adamska M."/>
            <person name="Darling A."/>
            <person name="Degnan S.M."/>
            <person name="Oakley T.H."/>
            <person name="Plachetzki D.C."/>
            <person name="Zhai Y."/>
            <person name="Adamski M."/>
            <person name="Calcino A."/>
            <person name="Cummins S.F."/>
            <person name="Goodstein D.M."/>
            <person name="Harris C."/>
            <person name="Jackson D.J."/>
            <person name="Leys S.P."/>
            <person name="Shu S."/>
            <person name="Woodcroft B.J."/>
            <person name="Vervoort M."/>
            <person name="Kosik K.S."/>
            <person name="Manning G."/>
            <person name="Degnan B.M."/>
            <person name="Rokhsar D.S."/>
        </authorList>
    </citation>
    <scope>NUCLEOTIDE SEQUENCE [LARGE SCALE GENOMIC DNA]</scope>
</reference>
<dbReference type="KEGG" id="aqu:109591036"/>
<feature type="region of interest" description="Disordered" evidence="1">
    <location>
        <begin position="141"/>
        <end position="165"/>
    </location>
</feature>
<dbReference type="InParanoid" id="A0A1X7SX12"/>
<dbReference type="EnsemblMetazoa" id="Aqu2.1.06695_001">
    <property type="protein sequence ID" value="Aqu2.1.06695_001"/>
    <property type="gene ID" value="Aqu2.1.06695"/>
</dbReference>
<feature type="compositionally biased region" description="Polar residues" evidence="1">
    <location>
        <begin position="148"/>
        <end position="159"/>
    </location>
</feature>
<accession>A0A1X7SX12</accession>
<evidence type="ECO:0000313" key="2">
    <source>
        <dbReference type="EnsemblMetazoa" id="Aqu2.1.06695_001"/>
    </source>
</evidence>
<keyword evidence="3" id="KW-1185">Reference proteome</keyword>
<reference evidence="2" key="2">
    <citation type="submission" date="2017-05" db="UniProtKB">
        <authorList>
            <consortium name="EnsemblMetazoa"/>
        </authorList>
    </citation>
    <scope>IDENTIFICATION</scope>
</reference>
<gene>
    <name evidence="2" type="primary">109591036</name>
</gene>
<feature type="region of interest" description="Disordered" evidence="1">
    <location>
        <begin position="94"/>
        <end position="122"/>
    </location>
</feature>
<dbReference type="EnsemblMetazoa" id="XM_020006848.1">
    <property type="protein sequence ID" value="XP_019862407.1"/>
    <property type="gene ID" value="LOC109591036"/>
</dbReference>
<name>A0A1X7SX12_AMPQE</name>
<sequence>MAVVTEEAGVHDQVIQQQQQVRISEDDMQRIAEMAARLVRQENPLQDGQGHPGTPAQQGISDAGQDESLNLRVDSDLEAGASLTLSNLLPKNDRVLLTPRESRRHTGSGRDPTGTGKACREDQGLVLCGPGGPVGRSCPQAGGISKSVRGQNHLGSASGPSEEKEETNWGHCYMVPGLCHPGGSASISRGHHKRGGGRLAGPYAVRHPVV</sequence>
<protein>
    <submittedName>
        <fullName evidence="2">Uncharacterized protein</fullName>
    </submittedName>
</protein>
<organism evidence="2">
    <name type="scientific">Amphimedon queenslandica</name>
    <name type="common">Sponge</name>
    <dbReference type="NCBI Taxonomy" id="400682"/>
    <lineage>
        <taxon>Eukaryota</taxon>
        <taxon>Metazoa</taxon>
        <taxon>Porifera</taxon>
        <taxon>Demospongiae</taxon>
        <taxon>Heteroscleromorpha</taxon>
        <taxon>Haplosclerida</taxon>
        <taxon>Niphatidae</taxon>
        <taxon>Amphimedon</taxon>
    </lineage>
</organism>
<dbReference type="AlphaFoldDB" id="A0A1X7SX12"/>